<comment type="caution">
    <text evidence="1">The sequence shown here is derived from an EMBL/GenBank/DDBJ whole genome shotgun (WGS) entry which is preliminary data.</text>
</comment>
<organism evidence="1 2">
    <name type="scientific">Caballeronia terrestris</name>
    <dbReference type="NCBI Taxonomy" id="1226301"/>
    <lineage>
        <taxon>Bacteria</taxon>
        <taxon>Pseudomonadati</taxon>
        <taxon>Pseudomonadota</taxon>
        <taxon>Betaproteobacteria</taxon>
        <taxon>Burkholderiales</taxon>
        <taxon>Burkholderiaceae</taxon>
        <taxon>Caballeronia</taxon>
    </lineage>
</organism>
<evidence type="ECO:0000313" key="1">
    <source>
        <dbReference type="EMBL" id="SAL79307.1"/>
    </source>
</evidence>
<accession>A0A158KDY4</accession>
<dbReference type="AlphaFoldDB" id="A0A158KDY4"/>
<dbReference type="Proteomes" id="UP000054925">
    <property type="component" value="Unassembled WGS sequence"/>
</dbReference>
<evidence type="ECO:0000313" key="2">
    <source>
        <dbReference type="Proteomes" id="UP000054925"/>
    </source>
</evidence>
<protein>
    <submittedName>
        <fullName evidence="1">Uncharacterized protein</fullName>
    </submittedName>
</protein>
<name>A0A158KDY4_9BURK</name>
<keyword evidence="2" id="KW-1185">Reference proteome</keyword>
<gene>
    <name evidence="1" type="ORF">AWB67_05422</name>
</gene>
<sequence>MQKMTSTSTVFVKLKLKPGTLERYRLPDIPYRVPAPCLKEALLDGGDLPLAEMLRGLQQQSRDGEAQWQQLEPAMH</sequence>
<dbReference type="EMBL" id="FCOL02000049">
    <property type="protein sequence ID" value="SAL79307.1"/>
    <property type="molecule type" value="Genomic_DNA"/>
</dbReference>
<proteinExistence type="predicted"/>
<reference evidence="1" key="1">
    <citation type="submission" date="2016-01" db="EMBL/GenBank/DDBJ databases">
        <authorList>
            <person name="Peeters C."/>
        </authorList>
    </citation>
    <scope>NUCLEOTIDE SEQUENCE [LARGE SCALE GENOMIC DNA]</scope>
    <source>
        <strain evidence="1">LMG 22937</strain>
    </source>
</reference>